<dbReference type="OrthoDB" id="6038810at2759"/>
<sequence length="159" mass="18387">MGETMTRKRDNVGHSLEVLPDLAPYEVDMLTKSVKRCDSFDFRRKKGLTSLCDELIRGPCSIHTPTKPSVLFYDGRAYNQLGEYLFLMDPCKYKSNTSAFVPERPRTFVPAAGHYSGLGKPPVRQYFKLIPMRVHENRVMPAYELYDKRNLCHYFKNAV</sequence>
<protein>
    <submittedName>
        <fullName evidence="1">Uncharacterized protein</fullName>
    </submittedName>
</protein>
<evidence type="ECO:0000313" key="1">
    <source>
        <dbReference type="EMBL" id="CAG5135904.1"/>
    </source>
</evidence>
<accession>A0A8S4A3M5</accession>
<keyword evidence="2" id="KW-1185">Reference proteome</keyword>
<evidence type="ECO:0000313" key="2">
    <source>
        <dbReference type="Proteomes" id="UP000678393"/>
    </source>
</evidence>
<dbReference type="Proteomes" id="UP000678393">
    <property type="component" value="Unassembled WGS sequence"/>
</dbReference>
<comment type="caution">
    <text evidence="1">The sequence shown here is derived from an EMBL/GenBank/DDBJ whole genome shotgun (WGS) entry which is preliminary data.</text>
</comment>
<gene>
    <name evidence="1" type="ORF">CUNI_LOCUS21462</name>
</gene>
<dbReference type="AlphaFoldDB" id="A0A8S4A3M5"/>
<proteinExistence type="predicted"/>
<name>A0A8S4A3M5_9EUPU</name>
<reference evidence="1" key="1">
    <citation type="submission" date="2021-04" db="EMBL/GenBank/DDBJ databases">
        <authorList>
            <consortium name="Molecular Ecology Group"/>
        </authorList>
    </citation>
    <scope>NUCLEOTIDE SEQUENCE</scope>
</reference>
<dbReference type="EMBL" id="CAJHNH020008469">
    <property type="protein sequence ID" value="CAG5135904.1"/>
    <property type="molecule type" value="Genomic_DNA"/>
</dbReference>
<organism evidence="1 2">
    <name type="scientific">Candidula unifasciata</name>
    <dbReference type="NCBI Taxonomy" id="100452"/>
    <lineage>
        <taxon>Eukaryota</taxon>
        <taxon>Metazoa</taxon>
        <taxon>Spiralia</taxon>
        <taxon>Lophotrochozoa</taxon>
        <taxon>Mollusca</taxon>
        <taxon>Gastropoda</taxon>
        <taxon>Heterobranchia</taxon>
        <taxon>Euthyneura</taxon>
        <taxon>Panpulmonata</taxon>
        <taxon>Eupulmonata</taxon>
        <taxon>Stylommatophora</taxon>
        <taxon>Helicina</taxon>
        <taxon>Helicoidea</taxon>
        <taxon>Geomitridae</taxon>
        <taxon>Candidula</taxon>
    </lineage>
</organism>